<accession>C6A4W9</accession>
<dbReference type="GeneID" id="8096623"/>
<feature type="transmembrane region" description="Helical" evidence="1">
    <location>
        <begin position="307"/>
        <end position="325"/>
    </location>
</feature>
<proteinExistence type="predicted"/>
<dbReference type="AlphaFoldDB" id="C6A4W9"/>
<keyword evidence="3" id="KW-1185">Reference proteome</keyword>
<reference evidence="2 3" key="1">
    <citation type="journal article" date="2009" name="Appl. Environ. Microbiol.">
        <title>Metabolic versatility and indigenous origin of the archaeon Thermococcus sibiricus, isolated from a siberian oil reservoir, as revealed by genome analysis.</title>
        <authorList>
            <person name="Mardanov A.V."/>
            <person name="Ravin N.V."/>
            <person name="Svetlitchnyi V.A."/>
            <person name="Beletsky A.V."/>
            <person name="Miroshnichenko M.L."/>
            <person name="Bonch-Osmolovskaya E.A."/>
            <person name="Skryabin K.G."/>
        </authorList>
    </citation>
    <scope>NUCLEOTIDE SEQUENCE [LARGE SCALE GENOMIC DNA]</scope>
    <source>
        <strain evidence="3">DSM 12597 / MM 739</strain>
    </source>
</reference>
<evidence type="ECO:0000313" key="2">
    <source>
        <dbReference type="EMBL" id="ACS90664.1"/>
    </source>
</evidence>
<keyword evidence="1" id="KW-0812">Transmembrane</keyword>
<dbReference type="Proteomes" id="UP000009079">
    <property type="component" value="Chromosome"/>
</dbReference>
<organism evidence="2 3">
    <name type="scientific">Thermococcus sibiricus (strain DSM 12597 / MM 739)</name>
    <dbReference type="NCBI Taxonomy" id="604354"/>
    <lineage>
        <taxon>Archaea</taxon>
        <taxon>Methanobacteriati</taxon>
        <taxon>Methanobacteriota</taxon>
        <taxon>Thermococci</taxon>
        <taxon>Thermococcales</taxon>
        <taxon>Thermococcaceae</taxon>
        <taxon>Thermococcus</taxon>
    </lineage>
</organism>
<protein>
    <submittedName>
        <fullName evidence="2">Uncharacterized protein</fullName>
    </submittedName>
</protein>
<dbReference type="RefSeq" id="WP_015849880.1">
    <property type="nucleotide sequence ID" value="NC_012883.1"/>
</dbReference>
<name>C6A4W9_THESM</name>
<evidence type="ECO:0000313" key="3">
    <source>
        <dbReference type="Proteomes" id="UP000009079"/>
    </source>
</evidence>
<dbReference type="EMBL" id="CP001463">
    <property type="protein sequence ID" value="ACS90664.1"/>
    <property type="molecule type" value="Genomic_DNA"/>
</dbReference>
<keyword evidence="1" id="KW-0472">Membrane</keyword>
<sequence length="371" mass="43748">MNPHAEPKYEDPLLSIIDIWANKVIESEDQYSEITKLFAILYKQTKDTESYFTTRVPYPANERYDMKDILYSLVVKDYSQLQIHIPQIRNNYYKLLERSHFRRLDKLIELLKEGLFFEVIIRKRNIAPSLLNEDLVNRIIEALDTWNRKDYSTIIKLFKSTFSSQIAENHENLNLDEFDEIELALLSHLFFEKYVTSGDHVALYNHYKSIEALINMLKESSNIINAPSEKTLRMLFKIATILNLTGYSNSLSLPNEERLKYLNSMLVLPPLRSIFEEKVKDAIKIGFEIKKIPGVGWDLESPVKMKMPLYLGIVILMILSSIPIFVNENILSIKLSWKFYVFYYTIWVILMHKTFRLSEDIIKELWGDKHE</sequence>
<evidence type="ECO:0000256" key="1">
    <source>
        <dbReference type="SAM" id="Phobius"/>
    </source>
</evidence>
<gene>
    <name evidence="2" type="ordered locus">TSIB_1613</name>
</gene>
<keyword evidence="1" id="KW-1133">Transmembrane helix</keyword>
<dbReference type="STRING" id="604354.TSIB_1613"/>
<dbReference type="HOGENOM" id="CLU_745191_0_0_2"/>
<dbReference type="KEGG" id="tsi:TSIB_1613"/>